<evidence type="ECO:0000256" key="2">
    <source>
        <dbReference type="ARBA" id="ARBA00023015"/>
    </source>
</evidence>
<evidence type="ECO:0000256" key="3">
    <source>
        <dbReference type="ARBA" id="ARBA00023125"/>
    </source>
</evidence>
<evidence type="ECO:0000313" key="7">
    <source>
        <dbReference type="EMBL" id="CAK7270037.1"/>
    </source>
</evidence>
<keyword evidence="5" id="KW-0539">Nucleus</keyword>
<feature type="region of interest" description="Disordered" evidence="6">
    <location>
        <begin position="92"/>
        <end position="115"/>
    </location>
</feature>
<gene>
    <name evidence="7" type="ORF">SEPCBS119000_003882</name>
</gene>
<dbReference type="EMBL" id="CAWUON010000054">
    <property type="protein sequence ID" value="CAK7270037.1"/>
    <property type="molecule type" value="Genomic_DNA"/>
</dbReference>
<sequence length="985" mass="106362">MDAVKFVPPGGHRACLSCSAAKAKCVFTDDADPGDGFVDGLDFINSTTGGFAGPSHLSASPKAAGQEGTPAIPRCQRCERLNRDCLLPSRPRKKRRVGAIKQPTDTEDVPTNQSASFPVSKYPFLSELPTPNGIASAAIFKGPGSLLGPAQAGSPQLSTHQQYANGATSPANVKLQPVSHIPPLPGHAPIPPSYNQYPVPLPTHSTIPPPPSAFSLPPQPPVTSPPSVLSVPSVPSLDPALSNTYAGSNSSATITHSVILANGDGHTPSVASPIPKGPGVEQGPAPVASTPSAHQVLINSVFNMEEREADELLRFYRDAFSRFHPYMEPMASDTRAADLQKQKPLVWLSIVFATCYHDFERQNKLGRAIVWYITDKIFVNSDKSLHLLQGLMIFVNWFISQNFVLPQFTNLVYLTMALVTDLGLNKLEFSKTLMRSPLDQYVTRTMHGPSLVAPNAGHTLEERRALAGGFILSHAMSDGIAMITPLHYSLQLEDTCRYFEAAYNEKIAASAPVTNVVAADYQLAITVRLYYLISRVLQVQREADLRGGYFSIPVRTHIEGFSAELLRIWEGLSQEMQSDFKIQLIYYTAKIYIFDLSLSSKTTPFKAHSSPSRDSDDGSSSGHHHDSDMPIQCYLATKAFFDVYLTIPLSLYHQFPVTIIAQLVHADLTLAKLTAYFRGNTNPPGVPEGVKLPVFSEVIDAVAGRFRRVRNVPHPLGYTVRNIIFDAFAVRLRSFKVLDLANRKKTREKEKAAAAAKKAKVAALRTTSAHHAANGPPVNRTPPSGHAVLSISNLIGSVPEGMSMDPDSGSESGGLGPYPSIEMDLEADEHAGIHGDLPNRSRPFTIDEEPMPDAETDMTELTGSEEEDQADWWEWFADFQSSLYGAPKVPSTIAGSVSGASAIIPNVSVSDASASKTSTTASASASASATGARLSGRSGTGDSLYPRTFVGRKGPSSVASIDSLLNNDDQEPSYNSYIRHGTGRY</sequence>
<feature type="compositionally biased region" description="Acidic residues" evidence="6">
    <location>
        <begin position="846"/>
        <end position="867"/>
    </location>
</feature>
<evidence type="ECO:0000313" key="8">
    <source>
        <dbReference type="Proteomes" id="UP001642502"/>
    </source>
</evidence>
<feature type="compositionally biased region" description="Low complexity" evidence="6">
    <location>
        <begin position="919"/>
        <end position="932"/>
    </location>
</feature>
<dbReference type="PANTHER" id="PTHR31845:SF10">
    <property type="entry name" value="ZN(II)2CYS6 TRANSCRIPTION FACTOR (EUROFUNG)"/>
    <property type="match status" value="1"/>
</dbReference>
<comment type="subcellular location">
    <subcellularLocation>
        <location evidence="1">Nucleus</location>
    </subcellularLocation>
</comment>
<evidence type="ECO:0000256" key="4">
    <source>
        <dbReference type="ARBA" id="ARBA00023163"/>
    </source>
</evidence>
<keyword evidence="8" id="KW-1185">Reference proteome</keyword>
<evidence type="ECO:0000256" key="6">
    <source>
        <dbReference type="SAM" id="MobiDB-lite"/>
    </source>
</evidence>
<evidence type="ECO:0008006" key="9">
    <source>
        <dbReference type="Google" id="ProtNLM"/>
    </source>
</evidence>
<protein>
    <recommendedName>
        <fullName evidence="9">C6 zinc finger domain containing protein</fullName>
    </recommendedName>
</protein>
<name>A0ABP0DPC8_9PEZI</name>
<dbReference type="InterPro" id="IPR051089">
    <property type="entry name" value="prtT"/>
</dbReference>
<organism evidence="7 8">
    <name type="scientific">Sporothrix epigloea</name>
    <dbReference type="NCBI Taxonomy" id="1892477"/>
    <lineage>
        <taxon>Eukaryota</taxon>
        <taxon>Fungi</taxon>
        <taxon>Dikarya</taxon>
        <taxon>Ascomycota</taxon>
        <taxon>Pezizomycotina</taxon>
        <taxon>Sordariomycetes</taxon>
        <taxon>Sordariomycetidae</taxon>
        <taxon>Ophiostomatales</taxon>
        <taxon>Ophiostomataceae</taxon>
        <taxon>Sporothrix</taxon>
    </lineage>
</organism>
<reference evidence="7 8" key="1">
    <citation type="submission" date="2024-01" db="EMBL/GenBank/DDBJ databases">
        <authorList>
            <person name="Allen C."/>
            <person name="Tagirdzhanova G."/>
        </authorList>
    </citation>
    <scope>NUCLEOTIDE SEQUENCE [LARGE SCALE GENOMIC DNA]</scope>
    <source>
        <strain evidence="7 8">CBS 119000</strain>
    </source>
</reference>
<comment type="caution">
    <text evidence="7">The sequence shown here is derived from an EMBL/GenBank/DDBJ whole genome shotgun (WGS) entry which is preliminary data.</text>
</comment>
<dbReference type="PANTHER" id="PTHR31845">
    <property type="entry name" value="FINGER DOMAIN PROTEIN, PUTATIVE-RELATED"/>
    <property type="match status" value="1"/>
</dbReference>
<feature type="region of interest" description="Disordered" evidence="6">
    <location>
        <begin position="799"/>
        <end position="867"/>
    </location>
</feature>
<keyword evidence="3" id="KW-0238">DNA-binding</keyword>
<dbReference type="Proteomes" id="UP001642502">
    <property type="component" value="Unassembled WGS sequence"/>
</dbReference>
<feature type="region of interest" description="Disordered" evidence="6">
    <location>
        <begin position="919"/>
        <end position="985"/>
    </location>
</feature>
<keyword evidence="4" id="KW-0804">Transcription</keyword>
<evidence type="ECO:0000256" key="5">
    <source>
        <dbReference type="ARBA" id="ARBA00023242"/>
    </source>
</evidence>
<keyword evidence="2" id="KW-0805">Transcription regulation</keyword>
<feature type="compositionally biased region" description="Polar residues" evidence="6">
    <location>
        <begin position="957"/>
        <end position="976"/>
    </location>
</feature>
<proteinExistence type="predicted"/>
<evidence type="ECO:0000256" key="1">
    <source>
        <dbReference type="ARBA" id="ARBA00004123"/>
    </source>
</evidence>
<feature type="compositionally biased region" description="Basic and acidic residues" evidence="6">
    <location>
        <begin position="828"/>
        <end position="839"/>
    </location>
</feature>
<accession>A0ABP0DPC8</accession>